<evidence type="ECO:0000313" key="2">
    <source>
        <dbReference type="EMBL" id="QOZ65959.1"/>
    </source>
</evidence>
<dbReference type="Proteomes" id="UP000594015">
    <property type="component" value="Chromosome"/>
</dbReference>
<dbReference type="SUPFAM" id="SSF54427">
    <property type="entry name" value="NTF2-like"/>
    <property type="match status" value="1"/>
</dbReference>
<dbReference type="EMBL" id="CP030050">
    <property type="protein sequence ID" value="QOZ65959.1"/>
    <property type="molecule type" value="Genomic_DNA"/>
</dbReference>
<dbReference type="Pfam" id="PF13474">
    <property type="entry name" value="SnoaL_3"/>
    <property type="match status" value="1"/>
</dbReference>
<reference evidence="2 3" key="1">
    <citation type="submission" date="2018-06" db="EMBL/GenBank/DDBJ databases">
        <title>Comparative genomics of Bradyrhizobium nodulating Arachidis hypogaea.</title>
        <authorList>
            <person name="Li Y."/>
        </authorList>
    </citation>
    <scope>NUCLEOTIDE SEQUENCE [LARGE SCALE GENOMIC DNA]</scope>
    <source>
        <strain evidence="2 3">CCBAU 051107</strain>
    </source>
</reference>
<protein>
    <submittedName>
        <fullName evidence="2">Nuclear transport factor 2 family protein</fullName>
    </submittedName>
</protein>
<evidence type="ECO:0000313" key="3">
    <source>
        <dbReference type="Proteomes" id="UP000594015"/>
    </source>
</evidence>
<accession>A0AAE7NP02</accession>
<dbReference type="InterPro" id="IPR032710">
    <property type="entry name" value="NTF2-like_dom_sf"/>
</dbReference>
<organism evidence="2 3">
    <name type="scientific">Bradyrhizobium arachidis</name>
    <dbReference type="NCBI Taxonomy" id="858423"/>
    <lineage>
        <taxon>Bacteria</taxon>
        <taxon>Pseudomonadati</taxon>
        <taxon>Pseudomonadota</taxon>
        <taxon>Alphaproteobacteria</taxon>
        <taxon>Hyphomicrobiales</taxon>
        <taxon>Nitrobacteraceae</taxon>
        <taxon>Bradyrhizobium</taxon>
    </lineage>
</organism>
<dbReference type="InterPro" id="IPR037401">
    <property type="entry name" value="SnoaL-like"/>
</dbReference>
<name>A0AAE7NP02_9BRAD</name>
<dbReference type="RefSeq" id="WP_092221021.1">
    <property type="nucleotide sequence ID" value="NZ_CP030050.1"/>
</dbReference>
<dbReference type="KEGG" id="barh:WN72_05750"/>
<dbReference type="AlphaFoldDB" id="A0AAE7NP02"/>
<proteinExistence type="predicted"/>
<gene>
    <name evidence="2" type="ORF">WN72_05750</name>
</gene>
<feature type="domain" description="SnoaL-like" evidence="1">
    <location>
        <begin position="7"/>
        <end position="70"/>
    </location>
</feature>
<dbReference type="Gene3D" id="3.10.450.50">
    <property type="match status" value="1"/>
</dbReference>
<sequence>MSFDPMAAAVDWLDAYRAGDIETLLEMYAEDAVVYCDCDQLAISGRQNLRGYWAIHLQEHQAAELDNLQPSEGGATISYVSGENVVQAVLDFDDAGKIRTLSCRPIRQASSIACQGVVC</sequence>
<evidence type="ECO:0000259" key="1">
    <source>
        <dbReference type="Pfam" id="PF13474"/>
    </source>
</evidence>